<reference evidence="3 4" key="1">
    <citation type="submission" date="2007-08" db="EMBL/GenBank/DDBJ databases">
        <title>Complete sequence of Roseiflexus castenholzii DSM 13941.</title>
        <authorList>
            <consortium name="US DOE Joint Genome Institute"/>
            <person name="Copeland A."/>
            <person name="Lucas S."/>
            <person name="Lapidus A."/>
            <person name="Barry K."/>
            <person name="Glavina del Rio T."/>
            <person name="Dalin E."/>
            <person name="Tice H."/>
            <person name="Pitluck S."/>
            <person name="Thompson L.S."/>
            <person name="Brettin T."/>
            <person name="Bruce D."/>
            <person name="Detter J.C."/>
            <person name="Han C."/>
            <person name="Tapia R."/>
            <person name="Schmutz J."/>
            <person name="Larimer F."/>
            <person name="Land M."/>
            <person name="Hauser L."/>
            <person name="Kyrpides N."/>
            <person name="Mikhailova N."/>
            <person name="Bryant D.A."/>
            <person name="Hanada S."/>
            <person name="Tsukatani Y."/>
            <person name="Richardson P."/>
        </authorList>
    </citation>
    <scope>NUCLEOTIDE SEQUENCE [LARGE SCALE GENOMIC DNA]</scope>
    <source>
        <strain evidence="4">DSM 13941 / HLO8</strain>
    </source>
</reference>
<proteinExistence type="predicted"/>
<feature type="transmembrane region" description="Helical" evidence="2">
    <location>
        <begin position="118"/>
        <end position="137"/>
    </location>
</feature>
<dbReference type="KEGG" id="rca:Rcas_2145"/>
<gene>
    <name evidence="3" type="ordered locus">Rcas_2145</name>
</gene>
<dbReference type="HOGENOM" id="CLU_811071_0_0_0"/>
<organism evidence="3 4">
    <name type="scientific">Roseiflexus castenholzii (strain DSM 13941 / HLO8)</name>
    <dbReference type="NCBI Taxonomy" id="383372"/>
    <lineage>
        <taxon>Bacteria</taxon>
        <taxon>Bacillati</taxon>
        <taxon>Chloroflexota</taxon>
        <taxon>Chloroflexia</taxon>
        <taxon>Chloroflexales</taxon>
        <taxon>Roseiflexineae</taxon>
        <taxon>Roseiflexaceae</taxon>
        <taxon>Roseiflexus</taxon>
    </lineage>
</organism>
<dbReference type="STRING" id="383372.Rcas_2145"/>
<evidence type="ECO:0000313" key="4">
    <source>
        <dbReference type="Proteomes" id="UP000000263"/>
    </source>
</evidence>
<keyword evidence="2" id="KW-0812">Transmembrane</keyword>
<name>A7NF55_ROSCS</name>
<dbReference type="AlphaFoldDB" id="A7NF55"/>
<dbReference type="eggNOG" id="COG1705">
    <property type="taxonomic scope" value="Bacteria"/>
</dbReference>
<dbReference type="Proteomes" id="UP000000263">
    <property type="component" value="Chromosome"/>
</dbReference>
<keyword evidence="2" id="KW-0472">Membrane</keyword>
<accession>A7NF55</accession>
<dbReference type="EMBL" id="CP000804">
    <property type="protein sequence ID" value="ABU58230.1"/>
    <property type="molecule type" value="Genomic_DNA"/>
</dbReference>
<feature type="region of interest" description="Disordered" evidence="1">
    <location>
        <begin position="1"/>
        <end position="42"/>
    </location>
</feature>
<protein>
    <submittedName>
        <fullName evidence="3">Uncharacterized protein</fullName>
    </submittedName>
</protein>
<dbReference type="RefSeq" id="WP_012120654.1">
    <property type="nucleotide sequence ID" value="NC_009767.1"/>
</dbReference>
<evidence type="ECO:0000313" key="3">
    <source>
        <dbReference type="EMBL" id="ABU58230.1"/>
    </source>
</evidence>
<dbReference type="OrthoDB" id="144170at2"/>
<evidence type="ECO:0000256" key="2">
    <source>
        <dbReference type="SAM" id="Phobius"/>
    </source>
</evidence>
<evidence type="ECO:0000256" key="1">
    <source>
        <dbReference type="SAM" id="MobiDB-lite"/>
    </source>
</evidence>
<sequence>MNESEPETPAVRHSPRAVPRTDTHSSARRPNPLARSRDPFDDGAALTIGRRRLVDRRIDVQERLPVAPSFAPWAAEELLAPDDPFDDDARDMLRAELTATPFAYRPATLRRTVRQRMFPWWLIGICAICIGVLFFFWRDTNASRICFAPGCTAREQTIQAHRFEQALNLTSPAGQHSVLGPPSISAQQIDRILAEWNSPAVGTGATWVELGIRYGIDPAYALAFFIHESGAGTAPGWAGRKPDGSTTHNVGNIICAGYHTCYGRFRDYASWEEGIEDWYRLIAVEYVQWRGAHTVEEIVPIYAPVVENNVPVYVGTVNRLVAEWRSSQAK</sequence>
<keyword evidence="4" id="KW-1185">Reference proteome</keyword>
<keyword evidence="2" id="KW-1133">Transmembrane helix</keyword>